<dbReference type="InterPro" id="IPR008271">
    <property type="entry name" value="Ser/Thr_kinase_AS"/>
</dbReference>
<dbReference type="EMBL" id="CP126209">
    <property type="protein sequence ID" value="WIA10262.1"/>
    <property type="molecule type" value="Genomic_DNA"/>
</dbReference>
<dbReference type="InterPro" id="IPR011009">
    <property type="entry name" value="Kinase-like_dom_sf"/>
</dbReference>
<feature type="domain" description="Protein kinase" evidence="8">
    <location>
        <begin position="12"/>
        <end position="464"/>
    </location>
</feature>
<organism evidence="9 10">
    <name type="scientific">Tetradesmus obliquus</name>
    <name type="common">Green alga</name>
    <name type="synonym">Acutodesmus obliquus</name>
    <dbReference type="NCBI Taxonomy" id="3088"/>
    <lineage>
        <taxon>Eukaryota</taxon>
        <taxon>Viridiplantae</taxon>
        <taxon>Chlorophyta</taxon>
        <taxon>core chlorophytes</taxon>
        <taxon>Chlorophyceae</taxon>
        <taxon>CS clade</taxon>
        <taxon>Sphaeropleales</taxon>
        <taxon>Scenedesmaceae</taxon>
        <taxon>Tetradesmus</taxon>
    </lineage>
</organism>
<dbReference type="Gene3D" id="1.10.510.10">
    <property type="entry name" value="Transferase(Phosphotransferase) domain 1"/>
    <property type="match status" value="2"/>
</dbReference>
<proteinExistence type="predicted"/>
<dbReference type="PANTHER" id="PTHR44329">
    <property type="entry name" value="SERINE/THREONINE-PROTEIN KINASE TNNI3K-RELATED"/>
    <property type="match status" value="1"/>
</dbReference>
<dbReference type="PROSITE" id="PS00108">
    <property type="entry name" value="PROTEIN_KINASE_ST"/>
    <property type="match status" value="1"/>
</dbReference>
<keyword evidence="3 6" id="KW-0547">Nucleotide-binding</keyword>
<sequence length="526" mass="54981">MEPAANTDKHRLKVTRKIGKGAYGEVFKGTFDGQSVAIKVPDAGTLEEATNVEMMRKEAAILAKCHHKRIIGYKALCTLTPHKRAACGRWALVLEYANGGTLSDKVSTQMISPVRTVYSSVQALGWALDLATALEYLHARSPMVLHRDVKLSNVVLVEEGGKLVAKLADMGLHMVVDDSKERVQRASSICNGDGIALAAAAAAGSVPLAAARAGSERRVGFYDAPPAGRAASTGSAPQNGKVNSKASPLAQLCERNATASILYPDVAAFAAAGITSGADCYAKRPGDQQQALSRARSEFGESMMTDATWLTEVGQSAAASTATATLTGISSRGGWDSSMESCAWGPEGFETVFHMTGQTGSCMTMAPEVFLGQPYNEKADVFSFGVVLYELAARCLLIFTELPPSTTDPAITEWYAAKVAKGYRPARPKHFNAELWQLVEACWQQEPCARPSMTRVVQVLQGLLADELAAKAAGRHGRAGAAAKAAAAAATANVDSGTENAAGAALAAGTSAAPAAVPKAGCCVIT</sequence>
<keyword evidence="10" id="KW-1185">Reference proteome</keyword>
<feature type="region of interest" description="Disordered" evidence="7">
    <location>
        <begin position="224"/>
        <end position="243"/>
    </location>
</feature>
<dbReference type="InterPro" id="IPR001245">
    <property type="entry name" value="Ser-Thr/Tyr_kinase_cat_dom"/>
</dbReference>
<evidence type="ECO:0000256" key="7">
    <source>
        <dbReference type="SAM" id="MobiDB-lite"/>
    </source>
</evidence>
<evidence type="ECO:0000313" key="10">
    <source>
        <dbReference type="Proteomes" id="UP001244341"/>
    </source>
</evidence>
<dbReference type="InterPro" id="IPR017441">
    <property type="entry name" value="Protein_kinase_ATP_BS"/>
</dbReference>
<dbReference type="InterPro" id="IPR000719">
    <property type="entry name" value="Prot_kinase_dom"/>
</dbReference>
<evidence type="ECO:0000256" key="6">
    <source>
        <dbReference type="PROSITE-ProRule" id="PRU10141"/>
    </source>
</evidence>
<dbReference type="SMART" id="SM00220">
    <property type="entry name" value="S_TKc"/>
    <property type="match status" value="1"/>
</dbReference>
<evidence type="ECO:0000256" key="2">
    <source>
        <dbReference type="ARBA" id="ARBA00022679"/>
    </source>
</evidence>
<evidence type="ECO:0000259" key="8">
    <source>
        <dbReference type="SMART" id="SM00220"/>
    </source>
</evidence>
<evidence type="ECO:0000256" key="1">
    <source>
        <dbReference type="ARBA" id="ARBA00022527"/>
    </source>
</evidence>
<keyword evidence="1" id="KW-0723">Serine/threonine-protein kinase</keyword>
<keyword evidence="4" id="KW-0418">Kinase</keyword>
<dbReference type="Proteomes" id="UP001244341">
    <property type="component" value="Chromosome 2b"/>
</dbReference>
<dbReference type="PANTHER" id="PTHR44329:SF289">
    <property type="entry name" value="SERINE_THREONINE-PROTEIN KINASE VIK"/>
    <property type="match status" value="1"/>
</dbReference>
<dbReference type="SUPFAM" id="SSF56112">
    <property type="entry name" value="Protein kinase-like (PK-like)"/>
    <property type="match status" value="1"/>
</dbReference>
<keyword evidence="5 6" id="KW-0067">ATP-binding</keyword>
<keyword evidence="2" id="KW-0808">Transferase</keyword>
<name>A0ABY8TPG5_TETOB</name>
<protein>
    <recommendedName>
        <fullName evidence="8">Protein kinase domain-containing protein</fullName>
    </recommendedName>
</protein>
<reference evidence="9 10" key="1">
    <citation type="submission" date="2023-05" db="EMBL/GenBank/DDBJ databases">
        <title>A 100% complete, gapless, phased diploid assembly of the Scenedesmus obliquus UTEX 3031 genome.</title>
        <authorList>
            <person name="Biondi T.C."/>
            <person name="Hanschen E.R."/>
            <person name="Kwon T."/>
            <person name="Eng W."/>
            <person name="Kruse C.P.S."/>
            <person name="Koehler S.I."/>
            <person name="Kunde Y."/>
            <person name="Gleasner C.D."/>
            <person name="You Mak K.T."/>
            <person name="Polle J."/>
            <person name="Hovde B.T."/>
            <person name="Starkenburg S.R."/>
        </authorList>
    </citation>
    <scope>NUCLEOTIDE SEQUENCE [LARGE SCALE GENOMIC DNA]</scope>
    <source>
        <strain evidence="9 10">DOE0152z</strain>
    </source>
</reference>
<feature type="compositionally biased region" description="Polar residues" evidence="7">
    <location>
        <begin position="232"/>
        <end position="243"/>
    </location>
</feature>
<dbReference type="InterPro" id="IPR051681">
    <property type="entry name" value="Ser/Thr_Kinases-Pseudokinases"/>
</dbReference>
<dbReference type="Pfam" id="PF07714">
    <property type="entry name" value="PK_Tyr_Ser-Thr"/>
    <property type="match status" value="2"/>
</dbReference>
<evidence type="ECO:0000256" key="4">
    <source>
        <dbReference type="ARBA" id="ARBA00022777"/>
    </source>
</evidence>
<evidence type="ECO:0000313" key="9">
    <source>
        <dbReference type="EMBL" id="WIA10262.1"/>
    </source>
</evidence>
<feature type="binding site" evidence="6">
    <location>
        <position position="39"/>
    </location>
    <ligand>
        <name>ATP</name>
        <dbReference type="ChEBI" id="CHEBI:30616"/>
    </ligand>
</feature>
<evidence type="ECO:0000256" key="5">
    <source>
        <dbReference type="ARBA" id="ARBA00022840"/>
    </source>
</evidence>
<dbReference type="PROSITE" id="PS00107">
    <property type="entry name" value="PROTEIN_KINASE_ATP"/>
    <property type="match status" value="1"/>
</dbReference>
<evidence type="ECO:0000256" key="3">
    <source>
        <dbReference type="ARBA" id="ARBA00022741"/>
    </source>
</evidence>
<accession>A0ABY8TPG5</accession>
<gene>
    <name evidence="9" type="ORF">OEZ85_010460</name>
</gene>